<feature type="active site" description="Charge relay system" evidence="5">
    <location>
        <position position="353"/>
    </location>
</feature>
<dbReference type="InterPro" id="IPR023827">
    <property type="entry name" value="Peptidase_S8_Asp-AS"/>
</dbReference>
<dbReference type="InterPro" id="IPR036852">
    <property type="entry name" value="Peptidase_S8/S53_dom_sf"/>
</dbReference>
<proteinExistence type="inferred from homology"/>
<evidence type="ECO:0000259" key="8">
    <source>
        <dbReference type="Pfam" id="PF05922"/>
    </source>
</evidence>
<dbReference type="PROSITE" id="PS00136">
    <property type="entry name" value="SUBTILASE_ASP"/>
    <property type="match status" value="1"/>
</dbReference>
<dbReference type="STRING" id="502025.Hoch_2054"/>
<dbReference type="Pfam" id="PF00082">
    <property type="entry name" value="Peptidase_S8"/>
    <property type="match status" value="1"/>
</dbReference>
<feature type="domain" description="Peptidase S8/S53" evidence="7">
    <location>
        <begin position="160"/>
        <end position="396"/>
    </location>
</feature>
<organism evidence="9 10">
    <name type="scientific">Haliangium ochraceum (strain DSM 14365 / JCM 11303 / SMP-2)</name>
    <dbReference type="NCBI Taxonomy" id="502025"/>
    <lineage>
        <taxon>Bacteria</taxon>
        <taxon>Pseudomonadati</taxon>
        <taxon>Myxococcota</taxon>
        <taxon>Polyangia</taxon>
        <taxon>Haliangiales</taxon>
        <taxon>Kofleriaceae</taxon>
        <taxon>Haliangium</taxon>
    </lineage>
</organism>
<dbReference type="GO" id="GO:0006508">
    <property type="term" value="P:proteolysis"/>
    <property type="evidence" value="ECO:0007669"/>
    <property type="project" value="UniProtKB-KW"/>
</dbReference>
<dbReference type="Gene3D" id="3.30.70.80">
    <property type="entry name" value="Peptidase S8 propeptide/proteinase inhibitor I9"/>
    <property type="match status" value="1"/>
</dbReference>
<dbReference type="OrthoDB" id="9765693at2"/>
<dbReference type="InterPro" id="IPR034193">
    <property type="entry name" value="PCSK9_ProteinaseK-like"/>
</dbReference>
<dbReference type="InterPro" id="IPR037045">
    <property type="entry name" value="S8pro/Inhibitor_I9_sf"/>
</dbReference>
<dbReference type="CDD" id="cd04077">
    <property type="entry name" value="Peptidases_S8_PCSK9_ProteinaseK_like"/>
    <property type="match status" value="1"/>
</dbReference>
<feature type="domain" description="Inhibitor I9" evidence="8">
    <location>
        <begin position="61"/>
        <end position="128"/>
    </location>
</feature>
<dbReference type="InterPro" id="IPR023828">
    <property type="entry name" value="Peptidase_S8_Ser-AS"/>
</dbReference>
<accession>D0LFZ7</accession>
<keyword evidence="3 5" id="KW-0378">Hydrolase</keyword>
<dbReference type="InterPro" id="IPR015500">
    <property type="entry name" value="Peptidase_S8_subtilisin-rel"/>
</dbReference>
<keyword evidence="4 5" id="KW-0720">Serine protease</keyword>
<dbReference type="InterPro" id="IPR000209">
    <property type="entry name" value="Peptidase_S8/S53_dom"/>
</dbReference>
<dbReference type="AlphaFoldDB" id="D0LFZ7"/>
<dbReference type="eggNOG" id="COG1404">
    <property type="taxonomic scope" value="Bacteria"/>
</dbReference>
<dbReference type="FunFam" id="3.40.50.200:FF:000014">
    <property type="entry name" value="Proteinase K"/>
    <property type="match status" value="1"/>
</dbReference>
<dbReference type="PROSITE" id="PS51892">
    <property type="entry name" value="SUBTILASE"/>
    <property type="match status" value="1"/>
</dbReference>
<name>D0LFZ7_HALO1</name>
<dbReference type="Proteomes" id="UP000001880">
    <property type="component" value="Chromosome"/>
</dbReference>
<gene>
    <name evidence="9" type="ordered locus">Hoch_2054</name>
</gene>
<dbReference type="Gene3D" id="3.40.50.200">
    <property type="entry name" value="Peptidase S8/S53 domain"/>
    <property type="match status" value="1"/>
</dbReference>
<sequence>MRKTFSSLLATGLVGGLLGGALLTGCAMDSLGDAPEDFEVGTTMAPLLGGGPSAQVIPDQYVVVFHDEVGVASVNSAMDLVEESKENEILHTYTVLNGFAGKLDDATLDKLRRDSRVAYIERDQVMSIDATQTGVRPGLDRVDQRNLPGNNKYNDRGFNGSGVHVYVIDTGIRSHSEFGNRLKAGATAINDGRGTDDCNGHGTHVASTIAGTVTGVAKNARVHPVRVLDCNGSGSTSGVIAGVDFVRTNGVRPAVANMSLGGGASSALDSAINNLFDSGVLPVVAAGNENQDACNVSPARASKAFTVAAVDNNDRRASFSNFGSCVNIHAPGVSVRGASISGNNAFVNLSGTSMASPHVAGVAAMFLDRKNGATAGNVRNKLQNIATTGKVTNRQGSPNRLLFNDIR</sequence>
<feature type="active site" description="Charge relay system" evidence="5">
    <location>
        <position position="201"/>
    </location>
</feature>
<feature type="active site" description="Charge relay system" evidence="5">
    <location>
        <position position="169"/>
    </location>
</feature>
<keyword evidence="10" id="KW-1185">Reference proteome</keyword>
<dbReference type="Pfam" id="PF05922">
    <property type="entry name" value="Inhibitor_I9"/>
    <property type="match status" value="1"/>
</dbReference>
<dbReference type="InterPro" id="IPR050131">
    <property type="entry name" value="Peptidase_S8_subtilisin-like"/>
</dbReference>
<reference evidence="9 10" key="1">
    <citation type="journal article" date="2010" name="Stand. Genomic Sci.">
        <title>Complete genome sequence of Haliangium ochraceum type strain (SMP-2).</title>
        <authorList>
            <consortium name="US DOE Joint Genome Institute (JGI-PGF)"/>
            <person name="Ivanova N."/>
            <person name="Daum C."/>
            <person name="Lang E."/>
            <person name="Abt B."/>
            <person name="Kopitz M."/>
            <person name="Saunders E."/>
            <person name="Lapidus A."/>
            <person name="Lucas S."/>
            <person name="Glavina Del Rio T."/>
            <person name="Nolan M."/>
            <person name="Tice H."/>
            <person name="Copeland A."/>
            <person name="Cheng J.F."/>
            <person name="Chen F."/>
            <person name="Bruce D."/>
            <person name="Goodwin L."/>
            <person name="Pitluck S."/>
            <person name="Mavromatis K."/>
            <person name="Pati A."/>
            <person name="Mikhailova N."/>
            <person name="Chen A."/>
            <person name="Palaniappan K."/>
            <person name="Land M."/>
            <person name="Hauser L."/>
            <person name="Chang Y.J."/>
            <person name="Jeffries C.D."/>
            <person name="Detter J.C."/>
            <person name="Brettin T."/>
            <person name="Rohde M."/>
            <person name="Goker M."/>
            <person name="Bristow J."/>
            <person name="Markowitz V."/>
            <person name="Eisen J.A."/>
            <person name="Hugenholtz P."/>
            <person name="Kyrpides N.C."/>
            <person name="Klenk H.P."/>
        </authorList>
    </citation>
    <scope>NUCLEOTIDE SEQUENCE [LARGE SCALE GENOMIC DNA]</scope>
    <source>
        <strain evidence="10">DSM 14365 / CIP 107738 / JCM 11303 / AJ 13395 / SMP-2</strain>
    </source>
</reference>
<evidence type="ECO:0000313" key="9">
    <source>
        <dbReference type="EMBL" id="ACY14599.1"/>
    </source>
</evidence>
<dbReference type="InterPro" id="IPR022398">
    <property type="entry name" value="Peptidase_S8_His-AS"/>
</dbReference>
<evidence type="ECO:0000259" key="7">
    <source>
        <dbReference type="Pfam" id="PF00082"/>
    </source>
</evidence>
<evidence type="ECO:0000256" key="6">
    <source>
        <dbReference type="RuleBase" id="RU003355"/>
    </source>
</evidence>
<dbReference type="InterPro" id="IPR010259">
    <property type="entry name" value="S8pro/Inhibitor_I9"/>
</dbReference>
<keyword evidence="2 5" id="KW-0645">Protease</keyword>
<evidence type="ECO:0000256" key="4">
    <source>
        <dbReference type="ARBA" id="ARBA00022825"/>
    </source>
</evidence>
<dbReference type="PROSITE" id="PS00138">
    <property type="entry name" value="SUBTILASE_SER"/>
    <property type="match status" value="1"/>
</dbReference>
<dbReference type="HOGENOM" id="CLU_011263_1_7_7"/>
<dbReference type="MEROPS" id="S08.051"/>
<dbReference type="KEGG" id="hoh:Hoch_2054"/>
<dbReference type="GO" id="GO:0005615">
    <property type="term" value="C:extracellular space"/>
    <property type="evidence" value="ECO:0007669"/>
    <property type="project" value="TreeGrafter"/>
</dbReference>
<protein>
    <submittedName>
        <fullName evidence="9">Peptidase S8 and S53 subtilisin kexin sedolisin</fullName>
    </submittedName>
</protein>
<evidence type="ECO:0000256" key="3">
    <source>
        <dbReference type="ARBA" id="ARBA00022801"/>
    </source>
</evidence>
<dbReference type="PROSITE" id="PS51257">
    <property type="entry name" value="PROKAR_LIPOPROTEIN"/>
    <property type="match status" value="1"/>
</dbReference>
<evidence type="ECO:0000313" key="10">
    <source>
        <dbReference type="Proteomes" id="UP000001880"/>
    </source>
</evidence>
<evidence type="ECO:0000256" key="1">
    <source>
        <dbReference type="ARBA" id="ARBA00011073"/>
    </source>
</evidence>
<dbReference type="GO" id="GO:0004252">
    <property type="term" value="F:serine-type endopeptidase activity"/>
    <property type="evidence" value="ECO:0007669"/>
    <property type="project" value="UniProtKB-UniRule"/>
</dbReference>
<dbReference type="SUPFAM" id="SSF52743">
    <property type="entry name" value="Subtilisin-like"/>
    <property type="match status" value="1"/>
</dbReference>
<dbReference type="PANTHER" id="PTHR43806">
    <property type="entry name" value="PEPTIDASE S8"/>
    <property type="match status" value="1"/>
</dbReference>
<comment type="similarity">
    <text evidence="1 5 6">Belongs to the peptidase S8 family.</text>
</comment>
<evidence type="ECO:0000256" key="5">
    <source>
        <dbReference type="PROSITE-ProRule" id="PRU01240"/>
    </source>
</evidence>
<dbReference type="PRINTS" id="PR00723">
    <property type="entry name" value="SUBTILISIN"/>
</dbReference>
<dbReference type="EMBL" id="CP001804">
    <property type="protein sequence ID" value="ACY14599.1"/>
    <property type="molecule type" value="Genomic_DNA"/>
</dbReference>
<dbReference type="PROSITE" id="PS00137">
    <property type="entry name" value="SUBTILASE_HIS"/>
    <property type="match status" value="1"/>
</dbReference>
<evidence type="ECO:0000256" key="2">
    <source>
        <dbReference type="ARBA" id="ARBA00022670"/>
    </source>
</evidence>
<dbReference type="RefSeq" id="WP_012827207.1">
    <property type="nucleotide sequence ID" value="NC_013440.1"/>
</dbReference>
<dbReference type="PANTHER" id="PTHR43806:SF11">
    <property type="entry name" value="CEREVISIN-RELATED"/>
    <property type="match status" value="1"/>
</dbReference>